<evidence type="ECO:0000256" key="1">
    <source>
        <dbReference type="SAM" id="MobiDB-lite"/>
    </source>
</evidence>
<feature type="region of interest" description="Disordered" evidence="1">
    <location>
        <begin position="901"/>
        <end position="983"/>
    </location>
</feature>
<feature type="compositionally biased region" description="Basic and acidic residues" evidence="1">
    <location>
        <begin position="513"/>
        <end position="532"/>
    </location>
</feature>
<dbReference type="GO" id="GO:0000724">
    <property type="term" value="P:double-strand break repair via homologous recombination"/>
    <property type="evidence" value="ECO:0007669"/>
    <property type="project" value="TreeGrafter"/>
</dbReference>
<feature type="compositionally biased region" description="Basic and acidic residues" evidence="1">
    <location>
        <begin position="182"/>
        <end position="196"/>
    </location>
</feature>
<dbReference type="PANTHER" id="PTHR28122">
    <property type="entry name" value="E3 UBIQUITIN-PROTEIN LIGASE SUBSTRATE RECEPTOR MMS22"/>
    <property type="match status" value="1"/>
</dbReference>
<comment type="caution">
    <text evidence="2">The sequence shown here is derived from an EMBL/GenBank/DDBJ whole genome shotgun (WGS) entry which is preliminary data.</text>
</comment>
<feature type="compositionally biased region" description="Basic and acidic residues" evidence="1">
    <location>
        <begin position="642"/>
        <end position="655"/>
    </location>
</feature>
<feature type="compositionally biased region" description="Basic and acidic residues" evidence="1">
    <location>
        <begin position="324"/>
        <end position="338"/>
    </location>
</feature>
<dbReference type="InterPro" id="IPR019021">
    <property type="entry name" value="Mms22"/>
</dbReference>
<feature type="compositionally biased region" description="Basic and acidic residues" evidence="1">
    <location>
        <begin position="359"/>
        <end position="375"/>
    </location>
</feature>
<dbReference type="GO" id="GO:0005634">
    <property type="term" value="C:nucleus"/>
    <property type="evidence" value="ECO:0007669"/>
    <property type="project" value="InterPro"/>
</dbReference>
<sequence>MDDIVETSDPEELEDLRRLKNQIRPSSKDGRQSPRKRPKLHHEYSDITPRTPLSSPSSLFHEARSPRFQSTLQYTSPASLTRASSPKTSSPVATPPTSVTDPSVFPDVAIRMEPSIAETQDPLLLGGIRSPSKSSSFRLDYSDPGSPMLKDPSRPSTPSGLRRSRSESVDPLLLFTPSRPSINDEHIGASTEHDIVRTPILQSFSAPPSPLTPPPPDTPATRLRVDSPRRTASPVNHPEEDSRIALALANNAPRYPLRPRNAQQQKPYQFDQVIYQNTMRNLPEALVKTRTSRHHQAHEQDYENEQTQDPQGVDENDSENDNWEEARERRRPDSDARPVDPWVEKNTLSLPSDEDDGVDGVRKEVREQKKREANRKVRRRKTVKPFPLKPTDTSDENNHVSHKSPSRRSGDRMDSPSSPTAHVLQSSPSNRSPRRTAGSQSFPATPPAPRALTPVFRSARSLSPPVLFRDDSDVEMGMPGNFSPPHSPHVQRSDPGTPIAISDDDSDRVLNATREKPAEVSESEELTKEEKKQRRRIRALNRMYPAFMRERMMKGVAPTKGSNRRQRSPSVSSESDKEQPLLPGQTRVRRAEHPRDVSDIKGDTDSSDDQMASTRDAADSDDGPGASDSDVEVVWPRRKGRTREEDIWRSSDEEVLSDGRIDDERIEAYLQEAPVRGSGLQEKDMIDWMLANTAHVGGTRRPKTRKPNKSTKAAARSEGSKRPKISVTTGGARRERQTLLSFDKPSKRGRSRDRRRTHSPSLDDTEVAASAPRRKRTVVRQTALVIDNPRSRSPPRRDRYSYSSPERDNTPSFRGDGRQPSPRPARDTPNETIECIPDPDALRRAARKQKEKERRARIKMQGIHIFIAPQGSRIDGQRSKASSKAVAINVADRGFHRALAPIAPGQGQQPPRPPTSKISHVPTKSTARSSGVKARRRLLPRGDRLHAAVSGDEGPVGDEVTGVEASQESGDDASNPDVDDEQPLPLDFGIPVVPRIAFSMQTYIGKFDLKQLVDPPPEPVRPSYFSARGFDLGPNLSVPEFVDVLGNICDRFFEFATGLPEADNREQADEWSRLNSVACHLVSFLPAGDDLKAAVETQVLRLTSNMRKASLASTSMDLSTFAICWFAVELAVRAGFRLPATAPRPKDPPNPLYEACAVLVEHLLEYGLERGMEPLISADVIDGSTVAHRAFEMWVALWHIGHKYRHPTSTAVHPLWKLVQTTFQTRQSAETSPLDASEQAWRAIISLSTVSQMSQFPNMGRYVGSSPIPPACWDMVVFALQQIGLEANNEIDKTMSESALDNRDRYIRLVVERCCMLWSRWKWGLEDTSAAISQLIRIFQSRKFTNLRHEKADFPDFLRVEDWTLLSRPIHSETTFVLFLKLVYQILLVVPSRTKKLLSLLAPVGHLSWSKSHPPTLHDLSQLFNRFSLFAIAIHLDPEGHAQWIQRARGYLQFKDVDATTRTQYIRGLMYLSTVMVQRNVQLDESLNWLDEMVTALLDEHKNQPGSTIMLAIQALVVAVRNVIRAFKGSDPRRYPEPRLLLSLDRILRDGSLVKPTNAFAHIVPRLIRSFLTARALAVPEPRRPVIPDQESQDEYGALAFDQDIIAALDQEDQPEYQVKDRSLFKLLDQSMTWTLFRQLVQYAKFEKLKKSFKDNDRVSTDIASLIECWLGCGSIVIQNSQKTWSIFLHAYGRSNSNWPILDSFCQRRMDFLVFSQVLKLDPMSYLMLQDTFLVVLFESIVSWHTTSEDDYIKLLLSIDGLQHPLLGGVSWDLDAASTGNIERLTARLPLLTAILENLANCLTETGPADDNEKYVGYCIKMFSAMKNVHLELDKSKTAQRSYAGWCSEVYRECQNRPIIAGEDRLDQWMTWAGNLIMNDNA</sequence>
<organism evidence="2 3">
    <name type="scientific">Mycena albidolilacea</name>
    <dbReference type="NCBI Taxonomy" id="1033008"/>
    <lineage>
        <taxon>Eukaryota</taxon>
        <taxon>Fungi</taxon>
        <taxon>Dikarya</taxon>
        <taxon>Basidiomycota</taxon>
        <taxon>Agaricomycotina</taxon>
        <taxon>Agaricomycetes</taxon>
        <taxon>Agaricomycetidae</taxon>
        <taxon>Agaricales</taxon>
        <taxon>Marasmiineae</taxon>
        <taxon>Mycenaceae</taxon>
        <taxon>Mycena</taxon>
    </lineage>
</organism>
<feature type="region of interest" description="Disordered" evidence="1">
    <location>
        <begin position="693"/>
        <end position="836"/>
    </location>
</feature>
<evidence type="ECO:0000313" key="2">
    <source>
        <dbReference type="EMBL" id="KAJ7355535.1"/>
    </source>
</evidence>
<gene>
    <name evidence="2" type="ORF">DFH08DRAFT_852735</name>
</gene>
<protein>
    <submittedName>
        <fullName evidence="2">Mus7/MMS22 family-domain-containing protein</fullName>
    </submittedName>
</protein>
<feature type="compositionally biased region" description="Polar residues" evidence="1">
    <location>
        <begin position="415"/>
        <end position="442"/>
    </location>
</feature>
<feature type="compositionally biased region" description="Basic and acidic residues" evidence="1">
    <location>
        <begin position="589"/>
        <end position="604"/>
    </location>
</feature>
<feature type="region of interest" description="Disordered" evidence="1">
    <location>
        <begin position="288"/>
        <end position="655"/>
    </location>
</feature>
<accession>A0AAD7AD43</accession>
<dbReference type="GO" id="GO:0035361">
    <property type="term" value="C:Cul8-RING ubiquitin ligase complex"/>
    <property type="evidence" value="ECO:0007669"/>
    <property type="project" value="TreeGrafter"/>
</dbReference>
<dbReference type="PANTHER" id="PTHR28122:SF1">
    <property type="entry name" value="E3 UBIQUITIN-PROTEIN LIGASE SUBSTRATE RECEPTOR MMS22"/>
    <property type="match status" value="1"/>
</dbReference>
<feature type="region of interest" description="Disordered" evidence="1">
    <location>
        <begin position="1"/>
        <end position="267"/>
    </location>
</feature>
<name>A0AAD7AD43_9AGAR</name>
<feature type="compositionally biased region" description="Pro residues" evidence="1">
    <location>
        <begin position="207"/>
        <end position="218"/>
    </location>
</feature>
<evidence type="ECO:0000313" key="3">
    <source>
        <dbReference type="Proteomes" id="UP001218218"/>
    </source>
</evidence>
<dbReference type="Proteomes" id="UP001218218">
    <property type="component" value="Unassembled WGS sequence"/>
</dbReference>
<feature type="compositionally biased region" description="Acidic residues" evidence="1">
    <location>
        <begin position="302"/>
        <end position="323"/>
    </location>
</feature>
<feature type="compositionally biased region" description="Basic residues" evidence="1">
    <location>
        <begin position="698"/>
        <end position="709"/>
    </location>
</feature>
<feature type="compositionally biased region" description="Basic residues" evidence="1">
    <location>
        <begin position="747"/>
        <end position="758"/>
    </location>
</feature>
<reference evidence="2" key="1">
    <citation type="submission" date="2023-03" db="EMBL/GenBank/DDBJ databases">
        <title>Massive genome expansion in bonnet fungi (Mycena s.s.) driven by repeated elements and novel gene families across ecological guilds.</title>
        <authorList>
            <consortium name="Lawrence Berkeley National Laboratory"/>
            <person name="Harder C.B."/>
            <person name="Miyauchi S."/>
            <person name="Viragh M."/>
            <person name="Kuo A."/>
            <person name="Thoen E."/>
            <person name="Andreopoulos B."/>
            <person name="Lu D."/>
            <person name="Skrede I."/>
            <person name="Drula E."/>
            <person name="Henrissat B."/>
            <person name="Morin E."/>
            <person name="Kohler A."/>
            <person name="Barry K."/>
            <person name="LaButti K."/>
            <person name="Morin E."/>
            <person name="Salamov A."/>
            <person name="Lipzen A."/>
            <person name="Mereny Z."/>
            <person name="Hegedus B."/>
            <person name="Baldrian P."/>
            <person name="Stursova M."/>
            <person name="Weitz H."/>
            <person name="Taylor A."/>
            <person name="Grigoriev I.V."/>
            <person name="Nagy L.G."/>
            <person name="Martin F."/>
            <person name="Kauserud H."/>
        </authorList>
    </citation>
    <scope>NUCLEOTIDE SEQUENCE</scope>
    <source>
        <strain evidence="2">CBHHK002</strain>
    </source>
</reference>
<dbReference type="EMBL" id="JARIHO010000009">
    <property type="protein sequence ID" value="KAJ7355535.1"/>
    <property type="molecule type" value="Genomic_DNA"/>
</dbReference>
<feature type="compositionally biased region" description="Acidic residues" evidence="1">
    <location>
        <begin position="1"/>
        <end position="14"/>
    </location>
</feature>
<dbReference type="GO" id="GO:0031297">
    <property type="term" value="P:replication fork processing"/>
    <property type="evidence" value="ECO:0007669"/>
    <property type="project" value="InterPro"/>
</dbReference>
<dbReference type="Pfam" id="PF09462">
    <property type="entry name" value="Mus7"/>
    <property type="match status" value="1"/>
</dbReference>
<keyword evidence="3" id="KW-1185">Reference proteome</keyword>
<feature type="compositionally biased region" description="Polar residues" evidence="1">
    <location>
        <begin position="67"/>
        <end position="101"/>
    </location>
</feature>
<feature type="compositionally biased region" description="Polar residues" evidence="1">
    <location>
        <begin position="916"/>
        <end position="929"/>
    </location>
</feature>
<feature type="compositionally biased region" description="Basic and acidic residues" evidence="1">
    <location>
        <begin position="795"/>
        <end position="809"/>
    </location>
</feature>
<proteinExistence type="predicted"/>